<evidence type="ECO:0000259" key="8">
    <source>
        <dbReference type="PROSITE" id="PS50112"/>
    </source>
</evidence>
<feature type="domain" description="PAC" evidence="9">
    <location>
        <begin position="330"/>
        <end position="382"/>
    </location>
</feature>
<sequence>MTDTPILDAFEHMRLPLLIVGPRGTIRRANEAANELFACHDTGLPGRKITELLPVASIDELHAYIEPPACEAVIKQMVAQTCCGATVPLVVHMTAWTDPSGDLNHTLALRDISDEVQADLVSQAELLRANSAITGARIGVFEYNAVDDTVIVSDVWRELLGLERDDTQDLQLRWRARVHPDDLAAALRPVDLCLSGAAARASSEHRYHSGDGGQWRWFRSDISVAKRDAKGAVTRVVGALTDITERKAIENDLRKSEERFKSAFDSATTGKAIVGLDGRWLRINPAISAMLGYTEEEILSTNFQALTHPDDLDVDLDNLKRLTAGEIENYQIEKRYLRRDGEVVWGLLSVVAIKDSEGRPEQYLSQIVDITEQRRLTELKSEFVATVSHELRTPLTSVLGALSLLSFMDSEPLSDEAQRLLYIAQENGKRLHTLVNDILDFEKFSVGRVHFAFSQHKVQRLVEEAIMTNMNSADKYNVRFNSIGEDREALCYVDARRFQQVMTNLLENAAKFAAEGSEVDVRIEPQPTEIRISVTNSGDAIPSEFRDKIFKPFSQAESSTTRERGGTGLGLNITKQIVEKSGGRIGFDSGKDGKTTFWFTVPRKEPSAMLQD</sequence>
<dbReference type="OrthoDB" id="7179697at2"/>
<dbReference type="Pfam" id="PF08447">
    <property type="entry name" value="PAS_3"/>
    <property type="match status" value="2"/>
</dbReference>
<accession>A0A2T8HU38</accession>
<dbReference type="RefSeq" id="WP_116557909.1">
    <property type="nucleotide sequence ID" value="NZ_QDKM01000003.1"/>
</dbReference>
<protein>
    <recommendedName>
        <fullName evidence="2">histidine kinase</fullName>
        <ecNumber evidence="2">2.7.13.3</ecNumber>
    </recommendedName>
</protein>
<evidence type="ECO:0000256" key="2">
    <source>
        <dbReference type="ARBA" id="ARBA00012438"/>
    </source>
</evidence>
<dbReference type="InterPro" id="IPR013655">
    <property type="entry name" value="PAS_fold_3"/>
</dbReference>
<dbReference type="AlphaFoldDB" id="A0A2T8HU38"/>
<keyword evidence="11" id="KW-1185">Reference proteome</keyword>
<dbReference type="InterPro" id="IPR000014">
    <property type="entry name" value="PAS"/>
</dbReference>
<evidence type="ECO:0000259" key="9">
    <source>
        <dbReference type="PROSITE" id="PS50113"/>
    </source>
</evidence>
<dbReference type="PRINTS" id="PR00344">
    <property type="entry name" value="BCTRLSENSOR"/>
</dbReference>
<dbReference type="InterPro" id="IPR035965">
    <property type="entry name" value="PAS-like_dom_sf"/>
</dbReference>
<feature type="domain" description="Histidine kinase" evidence="7">
    <location>
        <begin position="386"/>
        <end position="605"/>
    </location>
</feature>
<feature type="domain" description="PAC" evidence="9">
    <location>
        <begin position="201"/>
        <end position="255"/>
    </location>
</feature>
<dbReference type="InterPro" id="IPR003661">
    <property type="entry name" value="HisK_dim/P_dom"/>
</dbReference>
<comment type="caution">
    <text evidence="10">The sequence shown here is derived from an EMBL/GenBank/DDBJ whole genome shotgun (WGS) entry which is preliminary data.</text>
</comment>
<comment type="catalytic activity">
    <reaction evidence="1">
        <text>ATP + protein L-histidine = ADP + protein N-phospho-L-histidine.</text>
        <dbReference type="EC" id="2.7.13.3"/>
    </reaction>
</comment>
<gene>
    <name evidence="10" type="ORF">DDE20_07695</name>
</gene>
<dbReference type="SUPFAM" id="SSF55874">
    <property type="entry name" value="ATPase domain of HSP90 chaperone/DNA topoisomerase II/histidine kinase"/>
    <property type="match status" value="1"/>
</dbReference>
<dbReference type="GO" id="GO:0000155">
    <property type="term" value="F:phosphorelay sensor kinase activity"/>
    <property type="evidence" value="ECO:0007669"/>
    <property type="project" value="InterPro"/>
</dbReference>
<evidence type="ECO:0000256" key="6">
    <source>
        <dbReference type="ARBA" id="ARBA00023012"/>
    </source>
</evidence>
<evidence type="ECO:0000313" key="11">
    <source>
        <dbReference type="Proteomes" id="UP000245911"/>
    </source>
</evidence>
<dbReference type="Gene3D" id="3.30.450.20">
    <property type="entry name" value="PAS domain"/>
    <property type="match status" value="3"/>
</dbReference>
<dbReference type="InterPro" id="IPR000700">
    <property type="entry name" value="PAS-assoc_C"/>
</dbReference>
<keyword evidence="3" id="KW-0597">Phosphoprotein</keyword>
<dbReference type="CDD" id="cd00130">
    <property type="entry name" value="PAS"/>
    <property type="match status" value="1"/>
</dbReference>
<dbReference type="InterPro" id="IPR013656">
    <property type="entry name" value="PAS_4"/>
</dbReference>
<dbReference type="InterPro" id="IPR001610">
    <property type="entry name" value="PAC"/>
</dbReference>
<dbReference type="SUPFAM" id="SSF47384">
    <property type="entry name" value="Homodimeric domain of signal transducing histidine kinase"/>
    <property type="match status" value="1"/>
</dbReference>
<evidence type="ECO:0000256" key="3">
    <source>
        <dbReference type="ARBA" id="ARBA00022553"/>
    </source>
</evidence>
<evidence type="ECO:0000256" key="5">
    <source>
        <dbReference type="ARBA" id="ARBA00022777"/>
    </source>
</evidence>
<evidence type="ECO:0000256" key="1">
    <source>
        <dbReference type="ARBA" id="ARBA00000085"/>
    </source>
</evidence>
<dbReference type="InterPro" id="IPR036097">
    <property type="entry name" value="HisK_dim/P_sf"/>
</dbReference>
<dbReference type="InterPro" id="IPR005467">
    <property type="entry name" value="His_kinase_dom"/>
</dbReference>
<dbReference type="Pfam" id="PF02518">
    <property type="entry name" value="HATPase_c"/>
    <property type="match status" value="1"/>
</dbReference>
<proteinExistence type="predicted"/>
<dbReference type="NCBIfam" id="TIGR00229">
    <property type="entry name" value="sensory_box"/>
    <property type="match status" value="2"/>
</dbReference>
<dbReference type="Pfam" id="PF08448">
    <property type="entry name" value="PAS_4"/>
    <property type="match status" value="1"/>
</dbReference>
<keyword evidence="6" id="KW-0902">Two-component regulatory system</keyword>
<dbReference type="SMART" id="SM00388">
    <property type="entry name" value="HisKA"/>
    <property type="match status" value="1"/>
</dbReference>
<keyword evidence="5" id="KW-0418">Kinase</keyword>
<dbReference type="PANTHER" id="PTHR43304:SF1">
    <property type="entry name" value="PAC DOMAIN-CONTAINING PROTEIN"/>
    <property type="match status" value="1"/>
</dbReference>
<organism evidence="10 11">
    <name type="scientific">Pararhodobacter oceanensis</name>
    <dbReference type="NCBI Taxonomy" id="2172121"/>
    <lineage>
        <taxon>Bacteria</taxon>
        <taxon>Pseudomonadati</taxon>
        <taxon>Pseudomonadota</taxon>
        <taxon>Alphaproteobacteria</taxon>
        <taxon>Rhodobacterales</taxon>
        <taxon>Paracoccaceae</taxon>
        <taxon>Pararhodobacter</taxon>
    </lineage>
</organism>
<dbReference type="Pfam" id="PF00512">
    <property type="entry name" value="HisKA"/>
    <property type="match status" value="1"/>
</dbReference>
<dbReference type="InterPro" id="IPR052162">
    <property type="entry name" value="Sensor_kinase/Photoreceptor"/>
</dbReference>
<dbReference type="Proteomes" id="UP000245911">
    <property type="component" value="Unassembled WGS sequence"/>
</dbReference>
<dbReference type="FunFam" id="1.10.287.130:FF:000001">
    <property type="entry name" value="Two-component sensor histidine kinase"/>
    <property type="match status" value="1"/>
</dbReference>
<dbReference type="InterPro" id="IPR036890">
    <property type="entry name" value="HATPase_C_sf"/>
</dbReference>
<dbReference type="PANTHER" id="PTHR43304">
    <property type="entry name" value="PHYTOCHROME-LIKE PROTEIN CPH1"/>
    <property type="match status" value="1"/>
</dbReference>
<dbReference type="CDD" id="cd00082">
    <property type="entry name" value="HisKA"/>
    <property type="match status" value="1"/>
</dbReference>
<reference evidence="10 11" key="1">
    <citation type="submission" date="2018-04" db="EMBL/GenBank/DDBJ databases">
        <title>Pararhodobacter oceanense sp. nov., isolated from marine intertidal sediment.</title>
        <authorList>
            <person name="Wang X.-L."/>
            <person name="Du Z.-J."/>
        </authorList>
    </citation>
    <scope>NUCLEOTIDE SEQUENCE [LARGE SCALE GENOMIC DNA]</scope>
    <source>
        <strain evidence="10 11">AM505</strain>
    </source>
</reference>
<dbReference type="SMART" id="SM00387">
    <property type="entry name" value="HATPase_c"/>
    <property type="match status" value="1"/>
</dbReference>
<dbReference type="PROSITE" id="PS50109">
    <property type="entry name" value="HIS_KIN"/>
    <property type="match status" value="1"/>
</dbReference>
<dbReference type="InterPro" id="IPR004358">
    <property type="entry name" value="Sig_transdc_His_kin-like_C"/>
</dbReference>
<dbReference type="Gene3D" id="3.30.565.10">
    <property type="entry name" value="Histidine kinase-like ATPase, C-terminal domain"/>
    <property type="match status" value="1"/>
</dbReference>
<dbReference type="SUPFAM" id="SSF55785">
    <property type="entry name" value="PYP-like sensor domain (PAS domain)"/>
    <property type="match status" value="3"/>
</dbReference>
<dbReference type="SMART" id="SM00091">
    <property type="entry name" value="PAS"/>
    <property type="match status" value="3"/>
</dbReference>
<dbReference type="EC" id="2.7.13.3" evidence="2"/>
<dbReference type="InterPro" id="IPR003594">
    <property type="entry name" value="HATPase_dom"/>
</dbReference>
<dbReference type="PROSITE" id="PS50113">
    <property type="entry name" value="PAC"/>
    <property type="match status" value="2"/>
</dbReference>
<keyword evidence="4" id="KW-0808">Transferase</keyword>
<dbReference type="Gene3D" id="1.10.287.130">
    <property type="match status" value="1"/>
</dbReference>
<evidence type="ECO:0000259" key="7">
    <source>
        <dbReference type="PROSITE" id="PS50109"/>
    </source>
</evidence>
<name>A0A2T8HU38_9RHOB</name>
<dbReference type="EMBL" id="QDKM01000003">
    <property type="protein sequence ID" value="PVH28915.1"/>
    <property type="molecule type" value="Genomic_DNA"/>
</dbReference>
<dbReference type="SMART" id="SM00086">
    <property type="entry name" value="PAC"/>
    <property type="match status" value="3"/>
</dbReference>
<dbReference type="PROSITE" id="PS50112">
    <property type="entry name" value="PAS"/>
    <property type="match status" value="1"/>
</dbReference>
<dbReference type="Gene3D" id="2.10.70.100">
    <property type="match status" value="1"/>
</dbReference>
<evidence type="ECO:0000313" key="10">
    <source>
        <dbReference type="EMBL" id="PVH28915.1"/>
    </source>
</evidence>
<feature type="domain" description="PAS" evidence="8">
    <location>
        <begin position="256"/>
        <end position="326"/>
    </location>
</feature>
<evidence type="ECO:0000256" key="4">
    <source>
        <dbReference type="ARBA" id="ARBA00022679"/>
    </source>
</evidence>